<proteinExistence type="predicted"/>
<reference evidence="4 5" key="1">
    <citation type="submission" date="2013-08" db="EMBL/GenBank/DDBJ databases">
        <authorList>
            <person name="Huang J."/>
            <person name="Wang G."/>
        </authorList>
    </citation>
    <scope>NUCLEOTIDE SEQUENCE [LARGE SCALE GENOMIC DNA]</scope>
    <source>
        <strain evidence="4 5">BH030004</strain>
    </source>
</reference>
<sequence>MITVIGDIVVDLFVQKSGNHYATDTESTITTKAGGQGNHVAAGISSTGEESTLIGRIGDDVHGEFLRREAKQLGIRLALEIDQSVETGKIVILVDENNGERSMFNDRGANKRLTVEQIEEIESIIQNSTLLYISGYSLFDPLTRKAVEKAKEIAEKHHTPIAIDPSSTYFLDKHHDYVSEFIRGTDFLFPNYEEGIILTGKQRPEDIMRKLKIFVKNPVLTLGQDGCMVFHEDRLLHIKGHGVQVVDTTGAGDSFIGSFLSHYSKSSNLKEAAQYANAQAAKTVQYIGGRPPQ</sequence>
<dbReference type="Proteomes" id="UP000030403">
    <property type="component" value="Unassembled WGS sequence"/>
</dbReference>
<dbReference type="AlphaFoldDB" id="A0A0A5G8G6"/>
<dbReference type="EMBL" id="AVPF01000024">
    <property type="protein sequence ID" value="KGX87463.1"/>
    <property type="molecule type" value="Genomic_DNA"/>
</dbReference>
<dbReference type="SUPFAM" id="SSF53613">
    <property type="entry name" value="Ribokinase-like"/>
    <property type="match status" value="1"/>
</dbReference>
<dbReference type="PANTHER" id="PTHR10584:SF167">
    <property type="entry name" value="PFKB DOMAIN PROTEIN"/>
    <property type="match status" value="1"/>
</dbReference>
<dbReference type="Gene3D" id="3.40.1190.20">
    <property type="match status" value="1"/>
</dbReference>
<evidence type="ECO:0000256" key="2">
    <source>
        <dbReference type="ARBA" id="ARBA00022777"/>
    </source>
</evidence>
<evidence type="ECO:0000256" key="1">
    <source>
        <dbReference type="ARBA" id="ARBA00022679"/>
    </source>
</evidence>
<dbReference type="Pfam" id="PF00294">
    <property type="entry name" value="PfkB"/>
    <property type="match status" value="1"/>
</dbReference>
<comment type="caution">
    <text evidence="4">The sequence shown here is derived from an EMBL/GenBank/DDBJ whole genome shotgun (WGS) entry which is preliminary data.</text>
</comment>
<keyword evidence="1" id="KW-0808">Transferase</keyword>
<dbReference type="STRING" id="1385511.GCA_000425225_03163"/>
<keyword evidence="2" id="KW-0418">Kinase</keyword>
<dbReference type="InterPro" id="IPR011611">
    <property type="entry name" value="PfkB_dom"/>
</dbReference>
<feature type="domain" description="Carbohydrate kinase PfkB" evidence="3">
    <location>
        <begin position="2"/>
        <end position="291"/>
    </location>
</feature>
<keyword evidence="5" id="KW-1185">Reference proteome</keyword>
<protein>
    <recommendedName>
        <fullName evidence="3">Carbohydrate kinase PfkB domain-containing protein</fullName>
    </recommendedName>
</protein>
<dbReference type="RefSeq" id="WP_027446782.1">
    <property type="nucleotide sequence ID" value="NZ_AULJ01000040.1"/>
</dbReference>
<dbReference type="InterPro" id="IPR029056">
    <property type="entry name" value="Ribokinase-like"/>
</dbReference>
<accession>A0A0A5G8G6</accession>
<name>A0A0A5G8G6_9BACI</name>
<evidence type="ECO:0000313" key="5">
    <source>
        <dbReference type="Proteomes" id="UP000030403"/>
    </source>
</evidence>
<evidence type="ECO:0000259" key="3">
    <source>
        <dbReference type="Pfam" id="PF00294"/>
    </source>
</evidence>
<dbReference type="GO" id="GO:0016301">
    <property type="term" value="F:kinase activity"/>
    <property type="evidence" value="ECO:0007669"/>
    <property type="project" value="UniProtKB-KW"/>
</dbReference>
<evidence type="ECO:0000313" key="4">
    <source>
        <dbReference type="EMBL" id="KGX87463.1"/>
    </source>
</evidence>
<gene>
    <name evidence="4" type="ORF">N783_09705</name>
</gene>
<organism evidence="4 5">
    <name type="scientific">Pontibacillus marinus BH030004 = DSM 16465</name>
    <dbReference type="NCBI Taxonomy" id="1385511"/>
    <lineage>
        <taxon>Bacteria</taxon>
        <taxon>Bacillati</taxon>
        <taxon>Bacillota</taxon>
        <taxon>Bacilli</taxon>
        <taxon>Bacillales</taxon>
        <taxon>Bacillaceae</taxon>
        <taxon>Pontibacillus</taxon>
    </lineage>
</organism>
<dbReference type="OrthoDB" id="9806249at2"/>
<dbReference type="eggNOG" id="COG0524">
    <property type="taxonomic scope" value="Bacteria"/>
</dbReference>
<dbReference type="PANTHER" id="PTHR10584">
    <property type="entry name" value="SUGAR KINASE"/>
    <property type="match status" value="1"/>
</dbReference>